<protein>
    <submittedName>
        <fullName evidence="2">Uncharacterized protein</fullName>
    </submittedName>
</protein>
<dbReference type="Proteomes" id="UP000023152">
    <property type="component" value="Unassembled WGS sequence"/>
</dbReference>
<gene>
    <name evidence="2" type="ORF">RFI_23340</name>
</gene>
<sequence>PNEALILKKKIRYLSGDEFIGLMRNKGAKTSANEREAPKGYDESSSNSYEDNHFISKQAAEKAFLFKQRFQHPKSRTPHIVIATTPATTTATTATTVTSATATTIPATATATTQRVELSTNLHTQFTSMPLRSIAIAGANADADADADADAATVAMHSSSSHTSRHSNRTIVSKTPTLNALSPTRFKRNTPR</sequence>
<evidence type="ECO:0000256" key="1">
    <source>
        <dbReference type="SAM" id="MobiDB-lite"/>
    </source>
</evidence>
<feature type="region of interest" description="Disordered" evidence="1">
    <location>
        <begin position="28"/>
        <end position="49"/>
    </location>
</feature>
<accession>X6MJ38</accession>
<evidence type="ECO:0000313" key="3">
    <source>
        <dbReference type="Proteomes" id="UP000023152"/>
    </source>
</evidence>
<proteinExistence type="predicted"/>
<feature type="region of interest" description="Disordered" evidence="1">
    <location>
        <begin position="154"/>
        <end position="192"/>
    </location>
</feature>
<keyword evidence="3" id="KW-1185">Reference proteome</keyword>
<organism evidence="2 3">
    <name type="scientific">Reticulomyxa filosa</name>
    <dbReference type="NCBI Taxonomy" id="46433"/>
    <lineage>
        <taxon>Eukaryota</taxon>
        <taxon>Sar</taxon>
        <taxon>Rhizaria</taxon>
        <taxon>Retaria</taxon>
        <taxon>Foraminifera</taxon>
        <taxon>Monothalamids</taxon>
        <taxon>Reticulomyxidae</taxon>
        <taxon>Reticulomyxa</taxon>
    </lineage>
</organism>
<feature type="compositionally biased region" description="Polar residues" evidence="1">
    <location>
        <begin position="169"/>
        <end position="182"/>
    </location>
</feature>
<comment type="caution">
    <text evidence="2">The sequence shown here is derived from an EMBL/GenBank/DDBJ whole genome shotgun (WGS) entry which is preliminary data.</text>
</comment>
<dbReference type="EMBL" id="ASPP01020257">
    <property type="protein sequence ID" value="ETO14028.1"/>
    <property type="molecule type" value="Genomic_DNA"/>
</dbReference>
<name>X6MJ38_RETFI</name>
<reference evidence="2 3" key="1">
    <citation type="journal article" date="2013" name="Curr. Biol.">
        <title>The Genome of the Foraminiferan Reticulomyxa filosa.</title>
        <authorList>
            <person name="Glockner G."/>
            <person name="Hulsmann N."/>
            <person name="Schleicher M."/>
            <person name="Noegel A.A."/>
            <person name="Eichinger L."/>
            <person name="Gallinger C."/>
            <person name="Pawlowski J."/>
            <person name="Sierra R."/>
            <person name="Euteneuer U."/>
            <person name="Pillet L."/>
            <person name="Moustafa A."/>
            <person name="Platzer M."/>
            <person name="Groth M."/>
            <person name="Szafranski K."/>
            <person name="Schliwa M."/>
        </authorList>
    </citation>
    <scope>NUCLEOTIDE SEQUENCE [LARGE SCALE GENOMIC DNA]</scope>
</reference>
<evidence type="ECO:0000313" key="2">
    <source>
        <dbReference type="EMBL" id="ETO14028.1"/>
    </source>
</evidence>
<feature type="non-terminal residue" evidence="2">
    <location>
        <position position="1"/>
    </location>
</feature>
<feature type="compositionally biased region" description="Basic and acidic residues" evidence="1">
    <location>
        <begin position="32"/>
        <end position="42"/>
    </location>
</feature>
<dbReference type="AlphaFoldDB" id="X6MJ38"/>